<dbReference type="GeneID" id="85353876"/>
<dbReference type="AlphaFoldDB" id="A0AA39JEQ8"/>
<proteinExistence type="predicted"/>
<protein>
    <submittedName>
        <fullName evidence="1">Uncharacterized protein</fullName>
    </submittedName>
</protein>
<organism evidence="1 2">
    <name type="scientific">Armillaria tabescens</name>
    <name type="common">Ringless honey mushroom</name>
    <name type="synonym">Agaricus tabescens</name>
    <dbReference type="NCBI Taxonomy" id="1929756"/>
    <lineage>
        <taxon>Eukaryota</taxon>
        <taxon>Fungi</taxon>
        <taxon>Dikarya</taxon>
        <taxon>Basidiomycota</taxon>
        <taxon>Agaricomycotina</taxon>
        <taxon>Agaricomycetes</taxon>
        <taxon>Agaricomycetidae</taxon>
        <taxon>Agaricales</taxon>
        <taxon>Marasmiineae</taxon>
        <taxon>Physalacriaceae</taxon>
        <taxon>Desarmillaria</taxon>
    </lineage>
</organism>
<accession>A0AA39JEQ8</accession>
<reference evidence="1" key="1">
    <citation type="submission" date="2023-06" db="EMBL/GenBank/DDBJ databases">
        <authorList>
            <consortium name="Lawrence Berkeley National Laboratory"/>
            <person name="Ahrendt S."/>
            <person name="Sahu N."/>
            <person name="Indic B."/>
            <person name="Wong-Bajracharya J."/>
            <person name="Merenyi Z."/>
            <person name="Ke H.-M."/>
            <person name="Monk M."/>
            <person name="Kocsube S."/>
            <person name="Drula E."/>
            <person name="Lipzen A."/>
            <person name="Balint B."/>
            <person name="Henrissat B."/>
            <person name="Andreopoulos B."/>
            <person name="Martin F.M."/>
            <person name="Harder C.B."/>
            <person name="Rigling D."/>
            <person name="Ford K.L."/>
            <person name="Foster G.D."/>
            <person name="Pangilinan J."/>
            <person name="Papanicolaou A."/>
            <person name="Barry K."/>
            <person name="LaButti K."/>
            <person name="Viragh M."/>
            <person name="Koriabine M."/>
            <person name="Yan M."/>
            <person name="Riley R."/>
            <person name="Champramary S."/>
            <person name="Plett K.L."/>
            <person name="Tsai I.J."/>
            <person name="Slot J."/>
            <person name="Sipos G."/>
            <person name="Plett J."/>
            <person name="Nagy L.G."/>
            <person name="Grigoriev I.V."/>
        </authorList>
    </citation>
    <scope>NUCLEOTIDE SEQUENCE</scope>
    <source>
        <strain evidence="1">CCBAS 213</strain>
    </source>
</reference>
<keyword evidence="2" id="KW-1185">Reference proteome</keyword>
<evidence type="ECO:0000313" key="2">
    <source>
        <dbReference type="Proteomes" id="UP001175211"/>
    </source>
</evidence>
<dbReference type="Proteomes" id="UP001175211">
    <property type="component" value="Unassembled WGS sequence"/>
</dbReference>
<sequence>MFEHHHLQAISFGTILLDADKVETSGPSFTYGVASRSRHRRCLWPRKDSTPGSSSKDQSDRALIALPNLVGSPEVSHRSGRFLVSAISQSSTHCDREARKQWYRPFYGARGNQAIVHESGNVTLREFVKSDRTMSIEGMGWKVLWKVELHAKASMESS</sequence>
<name>A0AA39JEQ8_ARMTA</name>
<comment type="caution">
    <text evidence="1">The sequence shown here is derived from an EMBL/GenBank/DDBJ whole genome shotgun (WGS) entry which is preliminary data.</text>
</comment>
<dbReference type="RefSeq" id="XP_060323587.1">
    <property type="nucleotide sequence ID" value="XM_060470328.1"/>
</dbReference>
<gene>
    <name evidence="1" type="ORF">EV420DRAFT_1485989</name>
</gene>
<dbReference type="EMBL" id="JAUEPS010000077">
    <property type="protein sequence ID" value="KAK0440426.1"/>
    <property type="molecule type" value="Genomic_DNA"/>
</dbReference>
<evidence type="ECO:0000313" key="1">
    <source>
        <dbReference type="EMBL" id="KAK0440426.1"/>
    </source>
</evidence>